<evidence type="ECO:0000313" key="1">
    <source>
        <dbReference type="EMBL" id="PNF39913.1"/>
    </source>
</evidence>
<gene>
    <name evidence="1" type="ORF">B7P43_G18009</name>
</gene>
<evidence type="ECO:0000313" key="2">
    <source>
        <dbReference type="Proteomes" id="UP000235965"/>
    </source>
</evidence>
<proteinExistence type="predicted"/>
<sequence length="70" mass="7794">MLQYTEMRVECSLSSDLDPHSANLSTHRHSLAIITTTIFAIIPSTMTSTTSITTPTTITTTHHMMKSRGW</sequence>
<comment type="caution">
    <text evidence="1">The sequence shown here is derived from an EMBL/GenBank/DDBJ whole genome shotgun (WGS) entry which is preliminary data.</text>
</comment>
<name>A0A2J7RGH0_9NEOP</name>
<accession>A0A2J7RGH0</accession>
<dbReference type="InParanoid" id="A0A2J7RGH0"/>
<dbReference type="Proteomes" id="UP000235965">
    <property type="component" value="Unassembled WGS sequence"/>
</dbReference>
<reference evidence="1 2" key="1">
    <citation type="submission" date="2017-12" db="EMBL/GenBank/DDBJ databases">
        <title>Hemimetabolous genomes reveal molecular basis of termite eusociality.</title>
        <authorList>
            <person name="Harrison M.C."/>
            <person name="Jongepier E."/>
            <person name="Robertson H.M."/>
            <person name="Arning N."/>
            <person name="Bitard-Feildel T."/>
            <person name="Chao H."/>
            <person name="Childers C.P."/>
            <person name="Dinh H."/>
            <person name="Doddapaneni H."/>
            <person name="Dugan S."/>
            <person name="Gowin J."/>
            <person name="Greiner C."/>
            <person name="Han Y."/>
            <person name="Hu H."/>
            <person name="Hughes D.S.T."/>
            <person name="Huylmans A.-K."/>
            <person name="Kemena C."/>
            <person name="Kremer L.P.M."/>
            <person name="Lee S.L."/>
            <person name="Lopez-Ezquerra A."/>
            <person name="Mallet L."/>
            <person name="Monroy-Kuhn J.M."/>
            <person name="Moser A."/>
            <person name="Murali S.C."/>
            <person name="Muzny D.M."/>
            <person name="Otani S."/>
            <person name="Piulachs M.-D."/>
            <person name="Poelchau M."/>
            <person name="Qu J."/>
            <person name="Schaub F."/>
            <person name="Wada-Katsumata A."/>
            <person name="Worley K.C."/>
            <person name="Xie Q."/>
            <person name="Ylla G."/>
            <person name="Poulsen M."/>
            <person name="Gibbs R.A."/>
            <person name="Schal C."/>
            <person name="Richards S."/>
            <person name="Belles X."/>
            <person name="Korb J."/>
            <person name="Bornberg-Bauer E."/>
        </authorList>
    </citation>
    <scope>NUCLEOTIDE SEQUENCE [LARGE SCALE GENOMIC DNA]</scope>
    <source>
        <tissue evidence="1">Whole body</tissue>
    </source>
</reference>
<protein>
    <submittedName>
        <fullName evidence="1">Uncharacterized protein</fullName>
    </submittedName>
</protein>
<keyword evidence="2" id="KW-1185">Reference proteome</keyword>
<organism evidence="1 2">
    <name type="scientific">Cryptotermes secundus</name>
    <dbReference type="NCBI Taxonomy" id="105785"/>
    <lineage>
        <taxon>Eukaryota</taxon>
        <taxon>Metazoa</taxon>
        <taxon>Ecdysozoa</taxon>
        <taxon>Arthropoda</taxon>
        <taxon>Hexapoda</taxon>
        <taxon>Insecta</taxon>
        <taxon>Pterygota</taxon>
        <taxon>Neoptera</taxon>
        <taxon>Polyneoptera</taxon>
        <taxon>Dictyoptera</taxon>
        <taxon>Blattodea</taxon>
        <taxon>Blattoidea</taxon>
        <taxon>Termitoidae</taxon>
        <taxon>Kalotermitidae</taxon>
        <taxon>Cryptotermitinae</taxon>
        <taxon>Cryptotermes</taxon>
    </lineage>
</organism>
<dbReference type="EMBL" id="NEVH01003787">
    <property type="protein sequence ID" value="PNF39913.1"/>
    <property type="molecule type" value="Genomic_DNA"/>
</dbReference>
<dbReference type="AlphaFoldDB" id="A0A2J7RGH0"/>